<evidence type="ECO:0000256" key="3">
    <source>
        <dbReference type="ARBA" id="ARBA00018524"/>
    </source>
</evidence>
<dbReference type="OrthoDB" id="9811721at2"/>
<feature type="transmembrane region" description="Helical" evidence="13">
    <location>
        <begin position="140"/>
        <end position="160"/>
    </location>
</feature>
<dbReference type="RefSeq" id="WP_044010875.1">
    <property type="nucleotide sequence ID" value="NZ_AWTT01000025.1"/>
</dbReference>
<feature type="transmembrane region" description="Helical" evidence="13">
    <location>
        <begin position="7"/>
        <end position="26"/>
    </location>
</feature>
<keyword evidence="8" id="KW-0408">Iron</keyword>
<gene>
    <name evidence="14" type="primary">isdF</name>
    <name evidence="14" type="ORF">WDC_1124</name>
</gene>
<dbReference type="GO" id="GO:0005886">
    <property type="term" value="C:plasma membrane"/>
    <property type="evidence" value="ECO:0007669"/>
    <property type="project" value="UniProtKB-SubCell"/>
</dbReference>
<keyword evidence="15" id="KW-1185">Reference proteome</keyword>
<evidence type="ECO:0000313" key="15">
    <source>
        <dbReference type="Proteomes" id="UP000032279"/>
    </source>
</evidence>
<dbReference type="EMBL" id="AWTT01000025">
    <property type="protein sequence ID" value="KIS03248.1"/>
    <property type="molecule type" value="Genomic_DNA"/>
</dbReference>
<dbReference type="InterPro" id="IPR037294">
    <property type="entry name" value="ABC_BtuC-like"/>
</dbReference>
<dbReference type="GO" id="GO:0022857">
    <property type="term" value="F:transmembrane transporter activity"/>
    <property type="evidence" value="ECO:0007669"/>
    <property type="project" value="InterPro"/>
</dbReference>
<feature type="transmembrane region" description="Helical" evidence="13">
    <location>
        <begin position="225"/>
        <end position="253"/>
    </location>
</feature>
<keyword evidence="4" id="KW-0813">Transport</keyword>
<keyword evidence="7 13" id="KW-1133">Transmembrane helix</keyword>
<dbReference type="AlphaFoldDB" id="A0A0D0Y4N7"/>
<keyword evidence="5" id="KW-1003">Cell membrane</keyword>
<evidence type="ECO:0000256" key="9">
    <source>
        <dbReference type="ARBA" id="ARBA00023136"/>
    </source>
</evidence>
<evidence type="ECO:0000256" key="2">
    <source>
        <dbReference type="ARBA" id="ARBA00007935"/>
    </source>
</evidence>
<evidence type="ECO:0000256" key="8">
    <source>
        <dbReference type="ARBA" id="ARBA00023004"/>
    </source>
</evidence>
<feature type="transmembrane region" description="Helical" evidence="13">
    <location>
        <begin position="116"/>
        <end position="133"/>
    </location>
</feature>
<name>A0A0D0Y4N7_9LACO</name>
<dbReference type="STRING" id="1335616.WDC_1124"/>
<evidence type="ECO:0000256" key="1">
    <source>
        <dbReference type="ARBA" id="ARBA00004651"/>
    </source>
</evidence>
<evidence type="ECO:0000256" key="5">
    <source>
        <dbReference type="ARBA" id="ARBA00022475"/>
    </source>
</evidence>
<dbReference type="PANTHER" id="PTHR30472">
    <property type="entry name" value="FERRIC ENTEROBACTIN TRANSPORT SYSTEM PERMEASE PROTEIN"/>
    <property type="match status" value="1"/>
</dbReference>
<evidence type="ECO:0000313" key="14">
    <source>
        <dbReference type="EMBL" id="KIS03248.1"/>
    </source>
</evidence>
<dbReference type="Proteomes" id="UP000032279">
    <property type="component" value="Unassembled WGS sequence"/>
</dbReference>
<dbReference type="SUPFAM" id="SSF81345">
    <property type="entry name" value="ABC transporter involved in vitamin B12 uptake, BtuC"/>
    <property type="match status" value="1"/>
</dbReference>
<comment type="function">
    <text evidence="10">Part of the binding-protein-dependent transport system for heme-iron. Responsible for the translocation of the substrate across the membrane.</text>
</comment>
<dbReference type="PANTHER" id="PTHR30472:SF21">
    <property type="entry name" value="HEME-IRON TRANSPORT SYSTEM PERMEASE PROTEIN ISDF-RELATED"/>
    <property type="match status" value="1"/>
</dbReference>
<feature type="transmembrane region" description="Helical" evidence="13">
    <location>
        <begin position="265"/>
        <end position="283"/>
    </location>
</feature>
<dbReference type="PATRIC" id="fig|1335616.4.peg.1131"/>
<evidence type="ECO:0000256" key="12">
    <source>
        <dbReference type="ARBA" id="ARBA00031465"/>
    </source>
</evidence>
<evidence type="ECO:0000256" key="4">
    <source>
        <dbReference type="ARBA" id="ARBA00022448"/>
    </source>
</evidence>
<protein>
    <recommendedName>
        <fullName evidence="3">Probable heme-iron transport system permease protein IsdF</fullName>
    </recommendedName>
    <alternativeName>
        <fullName evidence="12">Iron-regulated surface determinant protein F</fullName>
    </alternativeName>
    <alternativeName>
        <fullName evidence="11">Staphylococcal iron-regulated protein G</fullName>
    </alternativeName>
</protein>
<reference evidence="14 15" key="1">
    <citation type="submission" date="2013-08" db="EMBL/GenBank/DDBJ databases">
        <title>Lactobacillus wasatchii sp. WDC04, a late gas producing bacteria isolated from aged chedder cheese.</title>
        <authorList>
            <person name="Oberg C.J."/>
            <person name="Culumber M."/>
            <person name="McMahon D.J."/>
            <person name="Broadbent J.R."/>
            <person name="Oberg T.S."/>
            <person name="Ortaki F."/>
        </authorList>
    </citation>
    <scope>NUCLEOTIDE SEQUENCE [LARGE SCALE GENOMIC DNA]</scope>
    <source>
        <strain evidence="14 15">WDC04</strain>
    </source>
</reference>
<dbReference type="GO" id="GO:0033214">
    <property type="term" value="P:siderophore-iron import into cell"/>
    <property type="evidence" value="ECO:0007669"/>
    <property type="project" value="TreeGrafter"/>
</dbReference>
<comment type="caution">
    <text evidence="14">The sequence shown here is derived from an EMBL/GenBank/DDBJ whole genome shotgun (WGS) entry which is preliminary data.</text>
</comment>
<organism evidence="14 15">
    <name type="scientific">Paucilactobacillus wasatchensis</name>
    <dbReference type="NCBI Taxonomy" id="1335616"/>
    <lineage>
        <taxon>Bacteria</taxon>
        <taxon>Bacillati</taxon>
        <taxon>Bacillota</taxon>
        <taxon>Bacilli</taxon>
        <taxon>Lactobacillales</taxon>
        <taxon>Lactobacillaceae</taxon>
        <taxon>Paucilactobacillus</taxon>
    </lineage>
</organism>
<comment type="subcellular location">
    <subcellularLocation>
        <location evidence="1">Cell membrane</location>
        <topology evidence="1">Multi-pass membrane protein</topology>
    </subcellularLocation>
</comment>
<dbReference type="CDD" id="cd06550">
    <property type="entry name" value="TM_ABC_iron-siderophores_like"/>
    <property type="match status" value="1"/>
</dbReference>
<sequence length="320" mass="33812">MKKHPIWAYLITSLLLIVTIIIAMFVGSSGFSLTTGVHSLFSGQPATVANTILTIRLPRIVAALISGAMLSVAGAFFQSALRNPIADPSILGISAGADLFMLLGGILLPTFFLTKLIFALIGGLIAFIILIVFQNKVNPYHLVLIGIAINAVLVSLKQIFTPITGSSSAALLSTITWSSTVILLILGIVGLMVALLVSPLANYLKIGDQQLQTLGLAVSKIKTGLLLLGVCLTCFVTANVGILPFLGIIIPHLSRTLVGNDYRQVIPFASIVGALLMLITDTIGRTVVMPSEIPAAALLTIIGGPYLIYILTRKGVHHEN</sequence>
<dbReference type="Pfam" id="PF01032">
    <property type="entry name" value="FecCD"/>
    <property type="match status" value="1"/>
</dbReference>
<evidence type="ECO:0000256" key="13">
    <source>
        <dbReference type="SAM" id="Phobius"/>
    </source>
</evidence>
<evidence type="ECO:0000256" key="10">
    <source>
        <dbReference type="ARBA" id="ARBA00025320"/>
    </source>
</evidence>
<feature type="transmembrane region" description="Helical" evidence="13">
    <location>
        <begin position="60"/>
        <end position="77"/>
    </location>
</feature>
<feature type="transmembrane region" description="Helical" evidence="13">
    <location>
        <begin position="89"/>
        <end position="110"/>
    </location>
</feature>
<comment type="similarity">
    <text evidence="2">Belongs to the binding-protein-dependent transport system permease family. FecCD subfamily.</text>
</comment>
<feature type="transmembrane region" description="Helical" evidence="13">
    <location>
        <begin position="295"/>
        <end position="312"/>
    </location>
</feature>
<feature type="transmembrane region" description="Helical" evidence="13">
    <location>
        <begin position="180"/>
        <end position="204"/>
    </location>
</feature>
<evidence type="ECO:0000256" key="11">
    <source>
        <dbReference type="ARBA" id="ARBA00031149"/>
    </source>
</evidence>
<keyword evidence="9 13" id="KW-0472">Membrane</keyword>
<dbReference type="Gene3D" id="1.10.3470.10">
    <property type="entry name" value="ABC transporter involved in vitamin B12 uptake, BtuC"/>
    <property type="match status" value="1"/>
</dbReference>
<dbReference type="InterPro" id="IPR000522">
    <property type="entry name" value="ABC_transptr_permease_BtuC"/>
</dbReference>
<evidence type="ECO:0000256" key="6">
    <source>
        <dbReference type="ARBA" id="ARBA00022692"/>
    </source>
</evidence>
<accession>A0A0D0Y4N7</accession>
<proteinExistence type="inferred from homology"/>
<evidence type="ECO:0000256" key="7">
    <source>
        <dbReference type="ARBA" id="ARBA00022989"/>
    </source>
</evidence>
<keyword evidence="6 13" id="KW-0812">Transmembrane</keyword>